<dbReference type="SMART" id="SM00679">
    <property type="entry name" value="CTNS"/>
    <property type="match status" value="1"/>
</dbReference>
<dbReference type="FunFam" id="1.20.1280.290:FF:000019">
    <property type="entry name" value="PQ-loop repeat family protein / transmembrane family protein"/>
    <property type="match status" value="1"/>
</dbReference>
<accession>A0A8T2YP92</accession>
<evidence type="ECO:0000313" key="7">
    <source>
        <dbReference type="EMBL" id="KAH8506832.1"/>
    </source>
</evidence>
<gene>
    <name evidence="7" type="ORF">H0E87_013579</name>
</gene>
<keyword evidence="3 6" id="KW-1133">Transmembrane helix</keyword>
<protein>
    <recommendedName>
        <fullName evidence="9">PQ-loop repeat family protein</fullName>
    </recommendedName>
</protein>
<dbReference type="PANTHER" id="PTHR16201:SF44">
    <property type="entry name" value="SEVEN TRANSMEMBRANE PROTEIN 1"/>
    <property type="match status" value="1"/>
</dbReference>
<dbReference type="InterPro" id="IPR006603">
    <property type="entry name" value="PQ-loop_rpt"/>
</dbReference>
<evidence type="ECO:0000256" key="4">
    <source>
        <dbReference type="ARBA" id="ARBA00023136"/>
    </source>
</evidence>
<dbReference type="Proteomes" id="UP000807159">
    <property type="component" value="Chromosome 6"/>
</dbReference>
<keyword evidence="4 6" id="KW-0472">Membrane</keyword>
<dbReference type="Pfam" id="PF04193">
    <property type="entry name" value="PQ-loop"/>
    <property type="match status" value="1"/>
</dbReference>
<dbReference type="PANTHER" id="PTHR16201">
    <property type="entry name" value="SEVEN TRANSMEMBRANE PROTEIN 1-RELATED"/>
    <property type="match status" value="1"/>
</dbReference>
<feature type="compositionally biased region" description="Polar residues" evidence="5">
    <location>
        <begin position="139"/>
        <end position="151"/>
    </location>
</feature>
<feature type="transmembrane region" description="Helical" evidence="6">
    <location>
        <begin position="59"/>
        <end position="77"/>
    </location>
</feature>
<evidence type="ECO:0000256" key="6">
    <source>
        <dbReference type="SAM" id="Phobius"/>
    </source>
</evidence>
<dbReference type="InterPro" id="IPR051415">
    <property type="entry name" value="LAAT-1"/>
</dbReference>
<dbReference type="GO" id="GO:0016020">
    <property type="term" value="C:membrane"/>
    <property type="evidence" value="ECO:0007669"/>
    <property type="project" value="UniProtKB-SubCell"/>
</dbReference>
<sequence>MPICPQHCSRWARVYMEYCLCNMKDGVSLTLGMISVLSWGVAEIPQIVTNFKEKSTEGLSLAFLLTWIIGDLFNVFGCMLEPATLPTQYYMAVLYTMTSTLLTAQTVYYGHIYHRPKSNRRRLKGPVSSHSEEAGRVKQGNSDAGAQVNSADKQRNEPAAPEGTNGLSSPIPFPTLPQKSSPERDLYYA</sequence>
<organism evidence="7 8">
    <name type="scientific">Populus deltoides</name>
    <name type="common">Eastern poplar</name>
    <name type="synonym">Eastern cottonwood</name>
    <dbReference type="NCBI Taxonomy" id="3696"/>
    <lineage>
        <taxon>Eukaryota</taxon>
        <taxon>Viridiplantae</taxon>
        <taxon>Streptophyta</taxon>
        <taxon>Embryophyta</taxon>
        <taxon>Tracheophyta</taxon>
        <taxon>Spermatophyta</taxon>
        <taxon>Magnoliopsida</taxon>
        <taxon>eudicotyledons</taxon>
        <taxon>Gunneridae</taxon>
        <taxon>Pentapetalae</taxon>
        <taxon>rosids</taxon>
        <taxon>fabids</taxon>
        <taxon>Malpighiales</taxon>
        <taxon>Salicaceae</taxon>
        <taxon>Saliceae</taxon>
        <taxon>Populus</taxon>
    </lineage>
</organism>
<dbReference type="AlphaFoldDB" id="A0A8T2YP92"/>
<feature type="region of interest" description="Disordered" evidence="5">
    <location>
        <begin position="119"/>
        <end position="189"/>
    </location>
</feature>
<comment type="caution">
    <text evidence="7">The sequence shown here is derived from an EMBL/GenBank/DDBJ whole genome shotgun (WGS) entry which is preliminary data.</text>
</comment>
<name>A0A8T2YP92_POPDE</name>
<feature type="transmembrane region" description="Helical" evidence="6">
    <location>
        <begin position="89"/>
        <end position="112"/>
    </location>
</feature>
<dbReference type="Gene3D" id="1.20.1280.290">
    <property type="match status" value="1"/>
</dbReference>
<keyword evidence="8" id="KW-1185">Reference proteome</keyword>
<evidence type="ECO:0000256" key="3">
    <source>
        <dbReference type="ARBA" id="ARBA00022989"/>
    </source>
</evidence>
<evidence type="ECO:0008006" key="9">
    <source>
        <dbReference type="Google" id="ProtNLM"/>
    </source>
</evidence>
<evidence type="ECO:0000313" key="8">
    <source>
        <dbReference type="Proteomes" id="UP000807159"/>
    </source>
</evidence>
<evidence type="ECO:0000256" key="5">
    <source>
        <dbReference type="SAM" id="MobiDB-lite"/>
    </source>
</evidence>
<dbReference type="EMBL" id="JACEGQ020000006">
    <property type="protein sequence ID" value="KAH8506832.1"/>
    <property type="molecule type" value="Genomic_DNA"/>
</dbReference>
<reference evidence="7" key="1">
    <citation type="journal article" date="2021" name="J. Hered.">
        <title>Genome Assembly of Salicaceae Populus deltoides (Eastern Cottonwood) I-69 Based on Nanopore Sequencing and Hi-C Technologies.</title>
        <authorList>
            <person name="Bai S."/>
            <person name="Wu H."/>
            <person name="Zhang J."/>
            <person name="Pan Z."/>
            <person name="Zhao W."/>
            <person name="Li Z."/>
            <person name="Tong C."/>
        </authorList>
    </citation>
    <scope>NUCLEOTIDE SEQUENCE</scope>
    <source>
        <tissue evidence="7">Leaf</tissue>
    </source>
</reference>
<evidence type="ECO:0000256" key="1">
    <source>
        <dbReference type="ARBA" id="ARBA00004141"/>
    </source>
</evidence>
<comment type="subcellular location">
    <subcellularLocation>
        <location evidence="1">Membrane</location>
        <topology evidence="1">Multi-pass membrane protein</topology>
    </subcellularLocation>
</comment>
<proteinExistence type="predicted"/>
<keyword evidence="2 6" id="KW-0812">Transmembrane</keyword>
<evidence type="ECO:0000256" key="2">
    <source>
        <dbReference type="ARBA" id="ARBA00022692"/>
    </source>
</evidence>